<dbReference type="Proteomes" id="UP000828941">
    <property type="component" value="Chromosome 5"/>
</dbReference>
<name>A0ACB9PBN8_BAUVA</name>
<gene>
    <name evidence="1" type="ORF">L6164_012857</name>
</gene>
<dbReference type="EMBL" id="CM039430">
    <property type="protein sequence ID" value="KAI4345761.1"/>
    <property type="molecule type" value="Genomic_DNA"/>
</dbReference>
<proteinExistence type="predicted"/>
<evidence type="ECO:0000313" key="1">
    <source>
        <dbReference type="EMBL" id="KAI4345761.1"/>
    </source>
</evidence>
<evidence type="ECO:0000313" key="2">
    <source>
        <dbReference type="Proteomes" id="UP000828941"/>
    </source>
</evidence>
<accession>A0ACB9PBN8</accession>
<keyword evidence="2" id="KW-1185">Reference proteome</keyword>
<sequence>MSSLTKALLLLLLLTLMHVQPSHAGRFLKKEKQLKLQILDKGPVPPSGPSSCTYVPGTGGTNCPIDGINAAGNALHGHQHHNGHHGGAGYPRLVVPFTS</sequence>
<organism evidence="1 2">
    <name type="scientific">Bauhinia variegata</name>
    <name type="common">Purple orchid tree</name>
    <name type="synonym">Phanera variegata</name>
    <dbReference type="NCBI Taxonomy" id="167791"/>
    <lineage>
        <taxon>Eukaryota</taxon>
        <taxon>Viridiplantae</taxon>
        <taxon>Streptophyta</taxon>
        <taxon>Embryophyta</taxon>
        <taxon>Tracheophyta</taxon>
        <taxon>Spermatophyta</taxon>
        <taxon>Magnoliopsida</taxon>
        <taxon>eudicotyledons</taxon>
        <taxon>Gunneridae</taxon>
        <taxon>Pentapetalae</taxon>
        <taxon>rosids</taxon>
        <taxon>fabids</taxon>
        <taxon>Fabales</taxon>
        <taxon>Fabaceae</taxon>
        <taxon>Cercidoideae</taxon>
        <taxon>Cercideae</taxon>
        <taxon>Bauhiniinae</taxon>
        <taxon>Bauhinia</taxon>
    </lineage>
</organism>
<reference evidence="1 2" key="1">
    <citation type="journal article" date="2022" name="DNA Res.">
        <title>Chromosomal-level genome assembly of the orchid tree Bauhinia variegata (Leguminosae; Cercidoideae) supports the allotetraploid origin hypothesis of Bauhinia.</title>
        <authorList>
            <person name="Zhong Y."/>
            <person name="Chen Y."/>
            <person name="Zheng D."/>
            <person name="Pang J."/>
            <person name="Liu Y."/>
            <person name="Luo S."/>
            <person name="Meng S."/>
            <person name="Qian L."/>
            <person name="Wei D."/>
            <person name="Dai S."/>
            <person name="Zhou R."/>
        </authorList>
    </citation>
    <scope>NUCLEOTIDE SEQUENCE [LARGE SCALE GENOMIC DNA]</scope>
    <source>
        <strain evidence="1">BV-YZ2020</strain>
    </source>
</reference>
<comment type="caution">
    <text evidence="1">The sequence shown here is derived from an EMBL/GenBank/DDBJ whole genome shotgun (WGS) entry which is preliminary data.</text>
</comment>
<protein>
    <submittedName>
        <fullName evidence="1">Uncharacterized protein</fullName>
    </submittedName>
</protein>